<evidence type="ECO:0000259" key="1">
    <source>
        <dbReference type="PROSITE" id="PS50853"/>
    </source>
</evidence>
<reference evidence="2 3" key="1">
    <citation type="submission" date="2022-08" db="EMBL/GenBank/DDBJ databases">
        <title>Paenibacillus endoradicis sp. nov., Paenibacillus radicibacter sp. nov and Paenibacillus pararadicis sp. nov., three cold-adapted plant growth-promoting bacteria isolated from root of Larix gmelinii in Great Khingan.</title>
        <authorList>
            <person name="Xue H."/>
        </authorList>
    </citation>
    <scope>NUCLEOTIDE SEQUENCE [LARGE SCALE GENOMIC DNA]</scope>
    <source>
        <strain evidence="2 3">N5-1-1-5</strain>
    </source>
</reference>
<gene>
    <name evidence="2" type="ORF">NV381_20160</name>
</gene>
<dbReference type="RefSeq" id="WP_258215078.1">
    <property type="nucleotide sequence ID" value="NZ_JANQBD010000015.1"/>
</dbReference>
<dbReference type="Pfam" id="PF11150">
    <property type="entry name" value="DUF2927"/>
    <property type="match status" value="1"/>
</dbReference>
<organism evidence="2 3">
    <name type="scientific">Paenibacillus radicis</name>
    <name type="common">ex Xue et al. 2023</name>
    <dbReference type="NCBI Taxonomy" id="2972489"/>
    <lineage>
        <taxon>Bacteria</taxon>
        <taxon>Bacillati</taxon>
        <taxon>Bacillota</taxon>
        <taxon>Bacilli</taxon>
        <taxon>Bacillales</taxon>
        <taxon>Paenibacillaceae</taxon>
        <taxon>Paenibacillus</taxon>
    </lineage>
</organism>
<dbReference type="PROSITE" id="PS50853">
    <property type="entry name" value="FN3"/>
    <property type="match status" value="1"/>
</dbReference>
<feature type="domain" description="Fibronectin type-III" evidence="1">
    <location>
        <begin position="435"/>
        <end position="524"/>
    </location>
</feature>
<evidence type="ECO:0000313" key="3">
    <source>
        <dbReference type="Proteomes" id="UP001300012"/>
    </source>
</evidence>
<keyword evidence="3" id="KW-1185">Reference proteome</keyword>
<comment type="caution">
    <text evidence="2">The sequence shown here is derived from an EMBL/GenBank/DDBJ whole genome shotgun (WGS) entry which is preliminary data.</text>
</comment>
<evidence type="ECO:0000313" key="2">
    <source>
        <dbReference type="EMBL" id="MCR8633502.1"/>
    </source>
</evidence>
<sequence length="716" mass="78852">MEKTKYSGMRSPTIKSGESDFITSSSTGSSTNAFFYYTKFDGSLYLYVTNNNNWNSITMNVYYNGSPVFDSSVPALMTRSFNGVGSQPFIEATFSLTQGSSYTIAWKNNSTSEYEYAVGITVMRTLSQPVNLFFDNSDRLNASFQGNKPIFEVSPMDTSTSDYPFSYAIRKYFYDVCLRDNEDYGFKWYFGDDTILRRWTKPSVTYKCIFNSSVPVGSRSTYQNRVIAIVAELNSIITSINLSVIESGTADINVTFGTRAELFPIETTPDGNAFYYNGQWWNQDSGGSIYTGWVKIVVDSDLFGASATGLLREELGQVLGSGNDWIDYTTSAFFQGQNRTRALNSYAAEDVGVLQLLYNHNLPVGANHKTIAKLINVPLMVEGIDQGSGQAYRTIGDYLKNGTNYKFRAFAVAYGSYHDYFSDFSGYTTFTTPSVPTKPSPVDFSSRIEGGFNLFWGQSAGATIYYLNYKASYNTGYSVASSPTPSYVLSSSYYGTTMDFRVRGVNGELYGDYSDVSSWTTAPKTPTITVGPVTNSSISIKTGSMSGNYSDIEIQRYDVGSVYMDTKSVQANGTATWEGLPSGATYIFKARSRFYINNIDLYSVSFSNHLTVSTSNRPTNFEWASAKNSGENFNLSAAEWNAFTAKVDAFRAYKGLGAYGFTSVFTGLDFAAWIFNQGVNGINGMSPPTAAPTTKSAGEAIYASYLNGLVNALKSL</sequence>
<dbReference type="Gene3D" id="2.60.40.10">
    <property type="entry name" value="Immunoglobulins"/>
    <property type="match status" value="1"/>
</dbReference>
<proteinExistence type="predicted"/>
<dbReference type="Proteomes" id="UP001300012">
    <property type="component" value="Unassembled WGS sequence"/>
</dbReference>
<name>A0ABT1YJZ7_9BACL</name>
<dbReference type="EMBL" id="JANQBD010000015">
    <property type="protein sequence ID" value="MCR8633502.1"/>
    <property type="molecule type" value="Genomic_DNA"/>
</dbReference>
<protein>
    <submittedName>
        <fullName evidence="2">DUF2927 domain-containing protein</fullName>
    </submittedName>
</protein>
<dbReference type="InterPro" id="IPR021323">
    <property type="entry name" value="DUF2927"/>
</dbReference>
<dbReference type="InterPro" id="IPR003961">
    <property type="entry name" value="FN3_dom"/>
</dbReference>
<dbReference type="InterPro" id="IPR013783">
    <property type="entry name" value="Ig-like_fold"/>
</dbReference>
<dbReference type="SUPFAM" id="SSF49265">
    <property type="entry name" value="Fibronectin type III"/>
    <property type="match status" value="1"/>
</dbReference>
<accession>A0ABT1YJZ7</accession>
<dbReference type="InterPro" id="IPR036116">
    <property type="entry name" value="FN3_sf"/>
</dbReference>